<dbReference type="InterPro" id="IPR028082">
    <property type="entry name" value="Peripla_BP_I"/>
</dbReference>
<evidence type="ECO:0000256" key="1">
    <source>
        <dbReference type="ARBA" id="ARBA00023015"/>
    </source>
</evidence>
<dbReference type="CDD" id="cd06267">
    <property type="entry name" value="PBP1_LacI_sugar_binding-like"/>
    <property type="match status" value="1"/>
</dbReference>
<reference evidence="5 6" key="1">
    <citation type="submission" date="2020-12" db="EMBL/GenBank/DDBJ databases">
        <title>Vagococcus allomyrinae sp. nov. and Enterococcus lavae sp. nov., isolated from the larvae of Allomyrina dichotoma.</title>
        <authorList>
            <person name="Lee S.D."/>
        </authorList>
    </citation>
    <scope>NUCLEOTIDE SEQUENCE [LARGE SCALE GENOMIC DNA]</scope>
    <source>
        <strain evidence="5 6">BWM-S5</strain>
    </source>
</reference>
<dbReference type="Pfam" id="PF00392">
    <property type="entry name" value="GntR"/>
    <property type="match status" value="1"/>
</dbReference>
<evidence type="ECO:0000256" key="2">
    <source>
        <dbReference type="ARBA" id="ARBA00023125"/>
    </source>
</evidence>
<keyword evidence="3" id="KW-0804">Transcription</keyword>
<accession>A0ABS4CG51</accession>
<gene>
    <name evidence="5" type="ORF">I6N96_02775</name>
</gene>
<dbReference type="SUPFAM" id="SSF53822">
    <property type="entry name" value="Periplasmic binding protein-like I"/>
    <property type="match status" value="1"/>
</dbReference>
<dbReference type="PRINTS" id="PR00035">
    <property type="entry name" value="HTHGNTR"/>
</dbReference>
<proteinExistence type="predicted"/>
<protein>
    <submittedName>
        <fullName evidence="5">Substrate-binding domain-containing protein</fullName>
    </submittedName>
</protein>
<evidence type="ECO:0000313" key="5">
    <source>
        <dbReference type="EMBL" id="MBP1045188.1"/>
    </source>
</evidence>
<dbReference type="RefSeq" id="WP_209555969.1">
    <property type="nucleotide sequence ID" value="NZ_JAEDXU010000001.1"/>
</dbReference>
<dbReference type="Gene3D" id="3.40.50.2300">
    <property type="match status" value="2"/>
</dbReference>
<feature type="domain" description="HTH gntR-type" evidence="4">
    <location>
        <begin position="3"/>
        <end position="71"/>
    </location>
</feature>
<dbReference type="SMART" id="SM00345">
    <property type="entry name" value="HTH_GNTR"/>
    <property type="match status" value="1"/>
</dbReference>
<dbReference type="CDD" id="cd07377">
    <property type="entry name" value="WHTH_GntR"/>
    <property type="match status" value="1"/>
</dbReference>
<dbReference type="Proteomes" id="UP000673375">
    <property type="component" value="Unassembled WGS sequence"/>
</dbReference>
<name>A0ABS4CG51_9ENTE</name>
<dbReference type="PANTHER" id="PTHR30146:SF109">
    <property type="entry name" value="HTH-TYPE TRANSCRIPTIONAL REGULATOR GALS"/>
    <property type="match status" value="1"/>
</dbReference>
<dbReference type="InterPro" id="IPR046335">
    <property type="entry name" value="LacI/GalR-like_sensor"/>
</dbReference>
<evidence type="ECO:0000256" key="3">
    <source>
        <dbReference type="ARBA" id="ARBA00023163"/>
    </source>
</evidence>
<dbReference type="PROSITE" id="PS50949">
    <property type="entry name" value="HTH_GNTR"/>
    <property type="match status" value="1"/>
</dbReference>
<dbReference type="InterPro" id="IPR036388">
    <property type="entry name" value="WH-like_DNA-bd_sf"/>
</dbReference>
<evidence type="ECO:0000259" key="4">
    <source>
        <dbReference type="PROSITE" id="PS50949"/>
    </source>
</evidence>
<keyword evidence="2" id="KW-0238">DNA-binding</keyword>
<dbReference type="PANTHER" id="PTHR30146">
    <property type="entry name" value="LACI-RELATED TRANSCRIPTIONAL REPRESSOR"/>
    <property type="match status" value="1"/>
</dbReference>
<dbReference type="InterPro" id="IPR036390">
    <property type="entry name" value="WH_DNA-bd_sf"/>
</dbReference>
<sequence>MKQPLYKIIYEDLRQMIESGKLAPESKIPTEMELSEKYQVSRITSKRALTELENEGYIYREQGRGSFVKNRRVEDTQTGKILFVLPFANDLSLGNFTEGIYPVIQEHSYELLMTPSDYLEQQSSQMIMQEFDGLIYYAVTTDAQLDLLFELSALDFPVVTLDKKLYDFTFPAVLSDNFQGGQLATSHLISNGHQKIGYIFGEAHHPQSVRQRYLGYVDCLKKSDLTFRTKLDDPEATLKTAIAYIQSNQLTAAICENDLVAIELMRQLRHDGYQIPTDFSVIGFDDVQAASLVDPPLTTIAQNFAELGKLAGEKIISLIQHTATPDEKVPVTLVLRQSTTNE</sequence>
<comment type="caution">
    <text evidence="5">The sequence shown here is derived from an EMBL/GenBank/DDBJ whole genome shotgun (WGS) entry which is preliminary data.</text>
</comment>
<keyword evidence="6" id="KW-1185">Reference proteome</keyword>
<dbReference type="EMBL" id="JAEDXU010000001">
    <property type="protein sequence ID" value="MBP1045188.1"/>
    <property type="molecule type" value="Genomic_DNA"/>
</dbReference>
<dbReference type="Pfam" id="PF13377">
    <property type="entry name" value="Peripla_BP_3"/>
    <property type="match status" value="1"/>
</dbReference>
<keyword evidence="1" id="KW-0805">Transcription regulation</keyword>
<organism evidence="5 6">
    <name type="scientific">Enterococcus larvae</name>
    <dbReference type="NCBI Taxonomy" id="2794352"/>
    <lineage>
        <taxon>Bacteria</taxon>
        <taxon>Bacillati</taxon>
        <taxon>Bacillota</taxon>
        <taxon>Bacilli</taxon>
        <taxon>Lactobacillales</taxon>
        <taxon>Enterococcaceae</taxon>
        <taxon>Enterococcus</taxon>
    </lineage>
</organism>
<evidence type="ECO:0000313" key="6">
    <source>
        <dbReference type="Proteomes" id="UP000673375"/>
    </source>
</evidence>
<dbReference type="InterPro" id="IPR000524">
    <property type="entry name" value="Tscrpt_reg_HTH_GntR"/>
</dbReference>
<dbReference type="Gene3D" id="1.10.10.10">
    <property type="entry name" value="Winged helix-like DNA-binding domain superfamily/Winged helix DNA-binding domain"/>
    <property type="match status" value="1"/>
</dbReference>
<dbReference type="SUPFAM" id="SSF46785">
    <property type="entry name" value="Winged helix' DNA-binding domain"/>
    <property type="match status" value="1"/>
</dbReference>